<dbReference type="STRING" id="1094715.GCA_000236165_03000"/>
<feature type="region of interest" description="Disordered" evidence="1">
    <location>
        <begin position="1"/>
        <end position="66"/>
    </location>
</feature>
<organism evidence="2 3">
    <name type="scientific">Fluoribacter dumoffii</name>
    <dbReference type="NCBI Taxonomy" id="463"/>
    <lineage>
        <taxon>Bacteria</taxon>
        <taxon>Pseudomonadati</taxon>
        <taxon>Pseudomonadota</taxon>
        <taxon>Gammaproteobacteria</taxon>
        <taxon>Legionellales</taxon>
        <taxon>Legionellaceae</taxon>
        <taxon>Fluoribacter</taxon>
    </lineage>
</organism>
<gene>
    <name evidence="2" type="ORF">NCTC11370_03014</name>
</gene>
<dbReference type="EMBL" id="UGGT01000001">
    <property type="protein sequence ID" value="STO22912.1"/>
    <property type="molecule type" value="Genomic_DNA"/>
</dbReference>
<dbReference type="GeneID" id="93293900"/>
<evidence type="ECO:0000256" key="1">
    <source>
        <dbReference type="SAM" id="MobiDB-lite"/>
    </source>
</evidence>
<keyword evidence="3" id="KW-1185">Reference proteome</keyword>
<dbReference type="OrthoDB" id="5657219at2"/>
<feature type="compositionally biased region" description="Basic and acidic residues" evidence="1">
    <location>
        <begin position="213"/>
        <end position="224"/>
    </location>
</feature>
<protein>
    <submittedName>
        <fullName evidence="2">Uncharacterized protein</fullName>
    </submittedName>
</protein>
<proteinExistence type="predicted"/>
<feature type="region of interest" description="Disordered" evidence="1">
    <location>
        <begin position="178"/>
        <end position="232"/>
    </location>
</feature>
<evidence type="ECO:0000313" key="3">
    <source>
        <dbReference type="Proteomes" id="UP000254554"/>
    </source>
</evidence>
<accession>A0A377GDN0</accession>
<feature type="compositionally biased region" description="Basic and acidic residues" evidence="1">
    <location>
        <begin position="51"/>
        <end position="62"/>
    </location>
</feature>
<feature type="compositionally biased region" description="Polar residues" evidence="1">
    <location>
        <begin position="36"/>
        <end position="50"/>
    </location>
</feature>
<dbReference type="AlphaFoldDB" id="A0A377GDN0"/>
<dbReference type="RefSeq" id="WP_010655031.1">
    <property type="nucleotide sequence ID" value="NZ_JAPHOO010000002.1"/>
</dbReference>
<dbReference type="Proteomes" id="UP000254554">
    <property type="component" value="Unassembled WGS sequence"/>
</dbReference>
<evidence type="ECO:0000313" key="2">
    <source>
        <dbReference type="EMBL" id="STO22912.1"/>
    </source>
</evidence>
<name>A0A377GDN0_9GAMM</name>
<reference evidence="2 3" key="1">
    <citation type="submission" date="2018-06" db="EMBL/GenBank/DDBJ databases">
        <authorList>
            <consortium name="Pathogen Informatics"/>
            <person name="Doyle S."/>
        </authorList>
    </citation>
    <scope>NUCLEOTIDE SEQUENCE [LARGE SCALE GENOMIC DNA]</scope>
    <source>
        <strain evidence="2 3">NCTC11370</strain>
    </source>
</reference>
<sequence>MTGEKTQKDLAQQDLEEQNKKNKEANQLAELEANQLAKQKTTMQDTQNPERSVEFESKKDAKQAQAVEEMYKEWVKKYKKKNPGFDEEDNCCETDEHGTTWIKFKDPHAEEDFVRHLAENGHGGVYDKGILIAKFEEGKLIDPRTNKEFEKGGYANLVQQLDAGIAYKDIPLPEAKKSVEHSSDIEMQVPQSTTAPISKVSTALDKLPVVEQTAKETENAKEEVNQQASMPQ</sequence>
<feature type="compositionally biased region" description="Polar residues" evidence="1">
    <location>
        <begin position="189"/>
        <end position="201"/>
    </location>
</feature>